<protein>
    <submittedName>
        <fullName evidence="1">Uncharacterized protein</fullName>
    </submittedName>
</protein>
<dbReference type="RefSeq" id="WP_173020537.1">
    <property type="nucleotide sequence ID" value="NZ_DBGEHT010000128.1"/>
</dbReference>
<dbReference type="EMBL" id="WNCL01000002">
    <property type="protein sequence ID" value="MTU42279.1"/>
    <property type="molecule type" value="Genomic_DNA"/>
</dbReference>
<dbReference type="AlphaFoldDB" id="A0A6I3RWY0"/>
<evidence type="ECO:0000313" key="2">
    <source>
        <dbReference type="Proteomes" id="UP000462362"/>
    </source>
</evidence>
<sequence>MNLKSITAQSVVALSLVSVCSMSQAGFLDNLFSSSTKEPVALSTTTQEIMKNHPVWVIDGKDTSAWSVVEGKKPRRGAAPLLLKQDRGDLGLIPAQTDAGYIATKTEKISLSYPTSVVFEKNGTALLKFGASKSPVQIGIKLRAFDVSGLKMSEFLKNRKGEPLAEAEKVGNEVFPAGSIAYKTDTTFLNDEMVIPVNQNFTSASTSDELLKNFSSIPFCLKRVSGHAYGIMFDKADPKAVSGTFRVTPVKRETMFCTPTGEAPVATGKWNVVNNGRSHAVVLTMPKEVTPAEYGIEEQESGVSKMAFVAPGKGDKIFRPGKFFAKGTTLESRRFFFNTTAAEAILKAAK</sequence>
<accession>A0A6I3RWY0</accession>
<proteinExistence type="predicted"/>
<dbReference type="Proteomes" id="UP000462362">
    <property type="component" value="Unassembled WGS sequence"/>
</dbReference>
<gene>
    <name evidence="1" type="ORF">GMD42_01310</name>
</gene>
<organism evidence="1 2">
    <name type="scientific">Parasutterella excrementihominis</name>
    <dbReference type="NCBI Taxonomy" id="487175"/>
    <lineage>
        <taxon>Bacteria</taxon>
        <taxon>Pseudomonadati</taxon>
        <taxon>Pseudomonadota</taxon>
        <taxon>Betaproteobacteria</taxon>
        <taxon>Burkholderiales</taxon>
        <taxon>Sutterellaceae</taxon>
        <taxon>Parasutterella</taxon>
    </lineage>
</organism>
<reference evidence="1 2" key="1">
    <citation type="journal article" date="2019" name="Nat. Med.">
        <title>A library of human gut bacterial isolates paired with longitudinal multiomics data enables mechanistic microbiome research.</title>
        <authorList>
            <person name="Poyet M."/>
            <person name="Groussin M."/>
            <person name="Gibbons S.M."/>
            <person name="Avila-Pacheco J."/>
            <person name="Jiang X."/>
            <person name="Kearney S.M."/>
            <person name="Perrotta A.R."/>
            <person name="Berdy B."/>
            <person name="Zhao S."/>
            <person name="Lieberman T.D."/>
            <person name="Swanson P.K."/>
            <person name="Smith M."/>
            <person name="Roesemann S."/>
            <person name="Alexander J.E."/>
            <person name="Rich S.A."/>
            <person name="Livny J."/>
            <person name="Vlamakis H."/>
            <person name="Clish C."/>
            <person name="Bullock K."/>
            <person name="Deik A."/>
            <person name="Scott J."/>
            <person name="Pierce K.A."/>
            <person name="Xavier R.J."/>
            <person name="Alm E.J."/>
        </authorList>
    </citation>
    <scope>NUCLEOTIDE SEQUENCE [LARGE SCALE GENOMIC DNA]</scope>
    <source>
        <strain evidence="1 2">BIOML-A2</strain>
    </source>
</reference>
<name>A0A6I3RWY0_9BURK</name>
<evidence type="ECO:0000313" key="1">
    <source>
        <dbReference type="EMBL" id="MTU42279.1"/>
    </source>
</evidence>
<comment type="caution">
    <text evidence="1">The sequence shown here is derived from an EMBL/GenBank/DDBJ whole genome shotgun (WGS) entry which is preliminary data.</text>
</comment>